<comment type="caution">
    <text evidence="1">The sequence shown here is derived from an EMBL/GenBank/DDBJ whole genome shotgun (WGS) entry which is preliminary data.</text>
</comment>
<name>A0A644XM40_9ZZZZ</name>
<dbReference type="AlphaFoldDB" id="A0A644XM40"/>
<proteinExistence type="predicted"/>
<accession>A0A644XM40</accession>
<dbReference type="EMBL" id="VSSQ01002422">
    <property type="protein sequence ID" value="MPM15313.1"/>
    <property type="molecule type" value="Genomic_DNA"/>
</dbReference>
<gene>
    <name evidence="1" type="ORF">SDC9_61681</name>
</gene>
<evidence type="ECO:0000313" key="1">
    <source>
        <dbReference type="EMBL" id="MPM15313.1"/>
    </source>
</evidence>
<sequence length="68" mass="7641">MLVHSITRRLTHMLLHGCTGVIAISVKLNQSFGKGSVTQALICEQMFQNAFLVYGALLLRQNTIQRRL</sequence>
<reference evidence="1" key="1">
    <citation type="submission" date="2019-08" db="EMBL/GenBank/DDBJ databases">
        <authorList>
            <person name="Kucharzyk K."/>
            <person name="Murdoch R.W."/>
            <person name="Higgins S."/>
            <person name="Loffler F."/>
        </authorList>
    </citation>
    <scope>NUCLEOTIDE SEQUENCE</scope>
</reference>
<organism evidence="1">
    <name type="scientific">bioreactor metagenome</name>
    <dbReference type="NCBI Taxonomy" id="1076179"/>
    <lineage>
        <taxon>unclassified sequences</taxon>
        <taxon>metagenomes</taxon>
        <taxon>ecological metagenomes</taxon>
    </lineage>
</organism>
<protein>
    <submittedName>
        <fullName evidence="1">Uncharacterized protein</fullName>
    </submittedName>
</protein>